<evidence type="ECO:0000313" key="3">
    <source>
        <dbReference type="Proteomes" id="UP000824540"/>
    </source>
</evidence>
<comment type="caution">
    <text evidence="2">The sequence shown here is derived from an EMBL/GenBank/DDBJ whole genome shotgun (WGS) entry which is preliminary data.</text>
</comment>
<feature type="region of interest" description="Disordered" evidence="1">
    <location>
        <begin position="17"/>
        <end position="99"/>
    </location>
</feature>
<sequence length="150" mass="16932">MYIVSASHYIPAHMIMQGPRSPGTVLTDSPARAGTSWLHGTAKKELKAPEFTRTPLPREGGPDSCSTERLPSPQKQSRHRGQRESKLRSAPGRPGDSEIHCRHTEHLHSLNYQPKRALDLPPSLSQLTSHQQKTRYRFIKVRTHTNDIND</sequence>
<dbReference type="Proteomes" id="UP000824540">
    <property type="component" value="Unassembled WGS sequence"/>
</dbReference>
<feature type="compositionally biased region" description="Polar residues" evidence="1">
    <location>
        <begin position="64"/>
        <end position="75"/>
    </location>
</feature>
<gene>
    <name evidence="2" type="ORF">JZ751_021201</name>
</gene>
<protein>
    <submittedName>
        <fullName evidence="2">Uncharacterized protein</fullName>
    </submittedName>
</protein>
<proteinExistence type="predicted"/>
<dbReference type="AlphaFoldDB" id="A0A8T2NJT3"/>
<accession>A0A8T2NJT3</accession>
<evidence type="ECO:0000313" key="2">
    <source>
        <dbReference type="EMBL" id="KAG9340645.1"/>
    </source>
</evidence>
<reference evidence="2" key="1">
    <citation type="thesis" date="2021" institute="BYU ScholarsArchive" country="Provo, UT, USA">
        <title>Applications of and Algorithms for Genome Assembly and Genomic Analyses with an Emphasis on Marine Teleosts.</title>
        <authorList>
            <person name="Pickett B.D."/>
        </authorList>
    </citation>
    <scope>NUCLEOTIDE SEQUENCE</scope>
    <source>
        <strain evidence="2">HI-2016</strain>
    </source>
</reference>
<evidence type="ECO:0000256" key="1">
    <source>
        <dbReference type="SAM" id="MobiDB-lite"/>
    </source>
</evidence>
<keyword evidence="3" id="KW-1185">Reference proteome</keyword>
<dbReference type="EMBL" id="JAFBMS010000041">
    <property type="protein sequence ID" value="KAG9340645.1"/>
    <property type="molecule type" value="Genomic_DNA"/>
</dbReference>
<name>A0A8T2NJT3_9TELE</name>
<organism evidence="2 3">
    <name type="scientific">Albula glossodonta</name>
    <name type="common">roundjaw bonefish</name>
    <dbReference type="NCBI Taxonomy" id="121402"/>
    <lineage>
        <taxon>Eukaryota</taxon>
        <taxon>Metazoa</taxon>
        <taxon>Chordata</taxon>
        <taxon>Craniata</taxon>
        <taxon>Vertebrata</taxon>
        <taxon>Euteleostomi</taxon>
        <taxon>Actinopterygii</taxon>
        <taxon>Neopterygii</taxon>
        <taxon>Teleostei</taxon>
        <taxon>Albuliformes</taxon>
        <taxon>Albulidae</taxon>
        <taxon>Albula</taxon>
    </lineage>
</organism>